<evidence type="ECO:0000313" key="2">
    <source>
        <dbReference type="EMBL" id="CAD8157021.1"/>
    </source>
</evidence>
<keyword evidence="1" id="KW-0472">Membrane</keyword>
<evidence type="ECO:0008006" key="4">
    <source>
        <dbReference type="Google" id="ProtNLM"/>
    </source>
</evidence>
<dbReference type="AlphaFoldDB" id="A0A8S1TT74"/>
<keyword evidence="1" id="KW-1133">Transmembrane helix</keyword>
<gene>
    <name evidence="2" type="ORF">POCTA_138.1.T0330094</name>
</gene>
<keyword evidence="3" id="KW-1185">Reference proteome</keyword>
<sequence>MINKFSLKFKDKDLESLYQTFMLEKIQYPVFMVLGIFSIVILGIKNIDGLINNNQSQFILKIVGFCVFLVVSIISFCYKKFTRIGFYVINHFLMLYQINQRENVVQHTYLFGQNQMFVHSVVMLVSDFPDGIITNFTWTVIRMTIANTLDTNLDYQDQIYSVAVFFCLCLCIYIKNVHLRKAYMFSIRDSSWEVLLPQLISKPTFIFTCNEEKQQFQISRMIQMHFLMNVENPLLHFLRNTRIGNKTLEQYIWDKTKQRQNTSIRYTIENLSVHYNKKQQQITFSECHLDTVTFILVIDSEDKGFIELRKKQQNIQEQHTNQILKVFKSQQNILRKGLKEKSFDLFFDLNIAMVQMIQRCQLNKSCLKLVNLTNLLDYIIKQFQQTERFEYDFQCNQNILLLTIQPLLISYLLYLFQNMRQFNHIMIDLSRINGQIQLQILGQIQKEMDSFYEEVEKILIKKKILIQPCTILIFNESPMLSFNSTIIPQCYI</sequence>
<evidence type="ECO:0000313" key="3">
    <source>
        <dbReference type="Proteomes" id="UP000683925"/>
    </source>
</evidence>
<dbReference type="Proteomes" id="UP000683925">
    <property type="component" value="Unassembled WGS sequence"/>
</dbReference>
<dbReference type="EMBL" id="CAJJDP010000033">
    <property type="protein sequence ID" value="CAD8157021.1"/>
    <property type="molecule type" value="Genomic_DNA"/>
</dbReference>
<feature type="transmembrane region" description="Helical" evidence="1">
    <location>
        <begin position="398"/>
        <end position="416"/>
    </location>
</feature>
<feature type="transmembrane region" description="Helical" evidence="1">
    <location>
        <begin position="58"/>
        <end position="78"/>
    </location>
</feature>
<organism evidence="2 3">
    <name type="scientific">Paramecium octaurelia</name>
    <dbReference type="NCBI Taxonomy" id="43137"/>
    <lineage>
        <taxon>Eukaryota</taxon>
        <taxon>Sar</taxon>
        <taxon>Alveolata</taxon>
        <taxon>Ciliophora</taxon>
        <taxon>Intramacronucleata</taxon>
        <taxon>Oligohymenophorea</taxon>
        <taxon>Peniculida</taxon>
        <taxon>Parameciidae</taxon>
        <taxon>Paramecium</taxon>
    </lineage>
</organism>
<proteinExistence type="predicted"/>
<dbReference type="OrthoDB" id="302021at2759"/>
<keyword evidence="1" id="KW-0812">Transmembrane</keyword>
<comment type="caution">
    <text evidence="2">The sequence shown here is derived from an EMBL/GenBank/DDBJ whole genome shotgun (WGS) entry which is preliminary data.</text>
</comment>
<dbReference type="OMA" id="VINHFLM"/>
<accession>A0A8S1TT74</accession>
<name>A0A8S1TT74_PAROT</name>
<feature type="transmembrane region" description="Helical" evidence="1">
    <location>
        <begin position="159"/>
        <end position="178"/>
    </location>
</feature>
<feature type="transmembrane region" description="Helical" evidence="1">
    <location>
        <begin position="26"/>
        <end position="46"/>
    </location>
</feature>
<evidence type="ECO:0000256" key="1">
    <source>
        <dbReference type="SAM" id="Phobius"/>
    </source>
</evidence>
<protein>
    <recommendedName>
        <fullName evidence="4">Transmembrane protein</fullName>
    </recommendedName>
</protein>
<reference evidence="2" key="1">
    <citation type="submission" date="2021-01" db="EMBL/GenBank/DDBJ databases">
        <authorList>
            <consortium name="Genoscope - CEA"/>
            <person name="William W."/>
        </authorList>
    </citation>
    <scope>NUCLEOTIDE SEQUENCE</scope>
</reference>